<reference evidence="1 2" key="1">
    <citation type="submission" date="2015-09" db="EMBL/GenBank/DDBJ databases">
        <title>Atta colombica WGS genome.</title>
        <authorList>
            <person name="Nygaard S."/>
            <person name="Hu H."/>
            <person name="Boomsma J."/>
            <person name="Zhang G."/>
        </authorList>
    </citation>
    <scope>NUCLEOTIDE SEQUENCE [LARGE SCALE GENOMIC DNA]</scope>
    <source>
        <strain evidence="1">Treedump-2</strain>
        <tissue evidence="1">Whole body</tissue>
    </source>
</reference>
<gene>
    <name evidence="1" type="ORF">ALC53_00093</name>
</gene>
<evidence type="ECO:0000313" key="1">
    <source>
        <dbReference type="EMBL" id="KYM93158.1"/>
    </source>
</evidence>
<sequence length="104" mass="12399">MWEICRIGAQVRPEIVLCIRFVKKAPSAAIDDRPSSNRKEEVLVIAIEKKDSSVYLCLLQPNKLFKQIVRYHAFREFKKRSIHLMKICSEYLQQLRSLQFRYLQ</sequence>
<dbReference type="EMBL" id="KQ976394">
    <property type="protein sequence ID" value="KYM93158.1"/>
    <property type="molecule type" value="Genomic_DNA"/>
</dbReference>
<protein>
    <submittedName>
        <fullName evidence="1">Uncharacterized protein</fullName>
    </submittedName>
</protein>
<accession>A0A195BZ14</accession>
<keyword evidence="2" id="KW-1185">Reference proteome</keyword>
<dbReference type="Proteomes" id="UP000078540">
    <property type="component" value="Unassembled WGS sequence"/>
</dbReference>
<name>A0A195BZ14_9HYME</name>
<proteinExistence type="predicted"/>
<dbReference type="AlphaFoldDB" id="A0A195BZ14"/>
<organism evidence="1 2">
    <name type="scientific">Atta colombica</name>
    <dbReference type="NCBI Taxonomy" id="520822"/>
    <lineage>
        <taxon>Eukaryota</taxon>
        <taxon>Metazoa</taxon>
        <taxon>Ecdysozoa</taxon>
        <taxon>Arthropoda</taxon>
        <taxon>Hexapoda</taxon>
        <taxon>Insecta</taxon>
        <taxon>Pterygota</taxon>
        <taxon>Neoptera</taxon>
        <taxon>Endopterygota</taxon>
        <taxon>Hymenoptera</taxon>
        <taxon>Apocrita</taxon>
        <taxon>Aculeata</taxon>
        <taxon>Formicoidea</taxon>
        <taxon>Formicidae</taxon>
        <taxon>Myrmicinae</taxon>
        <taxon>Atta</taxon>
    </lineage>
</organism>
<evidence type="ECO:0000313" key="2">
    <source>
        <dbReference type="Proteomes" id="UP000078540"/>
    </source>
</evidence>